<comment type="caution">
    <text evidence="2">The sequence shown here is derived from an EMBL/GenBank/DDBJ whole genome shotgun (WGS) entry which is preliminary data.</text>
</comment>
<dbReference type="PATRIC" id="fig|81857.3.peg.2211"/>
<gene>
    <name evidence="2" type="ORF">IV38_GL002151</name>
</gene>
<sequence length="197" mass="22794">MTETTAKKTTTKKAPKEMNKVSKQETFTSKSGHKYIFSYPGTFFVQKNVIDVATLPNGTRSDPLYDEAIFQHILEGDYDWAYFDKLVPESVKSDSIQVEDFDGKKVTYDFKFPGFEKFENLVENSTAITGQIVFSEYYKGLMKDVITNDVNFAYWDHHDGYSVVMNQADRFMGQLVYDSEFKEVLDAAKDFLSRMFR</sequence>
<feature type="region of interest" description="Disordered" evidence="1">
    <location>
        <begin position="1"/>
        <end position="25"/>
    </location>
</feature>
<dbReference type="Proteomes" id="UP000051751">
    <property type="component" value="Unassembled WGS sequence"/>
</dbReference>
<evidence type="ECO:0000313" key="3">
    <source>
        <dbReference type="Proteomes" id="UP000051751"/>
    </source>
</evidence>
<evidence type="ECO:0000313" key="2">
    <source>
        <dbReference type="EMBL" id="KRN27331.1"/>
    </source>
</evidence>
<proteinExistence type="predicted"/>
<reference evidence="2 3" key="1">
    <citation type="journal article" date="2015" name="Genome Announc.">
        <title>Expanding the biotechnology potential of lactobacilli through comparative genomics of 213 strains and associated genera.</title>
        <authorList>
            <person name="Sun Z."/>
            <person name="Harris H.M."/>
            <person name="McCann A."/>
            <person name="Guo C."/>
            <person name="Argimon S."/>
            <person name="Zhang W."/>
            <person name="Yang X."/>
            <person name="Jeffery I.B."/>
            <person name="Cooney J.C."/>
            <person name="Kagawa T.F."/>
            <person name="Liu W."/>
            <person name="Song Y."/>
            <person name="Salvetti E."/>
            <person name="Wrobel A."/>
            <person name="Rasinkangas P."/>
            <person name="Parkhill J."/>
            <person name="Rea M.C."/>
            <person name="O'Sullivan O."/>
            <person name="Ritari J."/>
            <person name="Douillard F.P."/>
            <person name="Paul Ross R."/>
            <person name="Yang R."/>
            <person name="Briner A.E."/>
            <person name="Felis G.E."/>
            <person name="de Vos W.M."/>
            <person name="Barrangou R."/>
            <person name="Klaenhammer T.R."/>
            <person name="Caufield P.W."/>
            <person name="Cui Y."/>
            <person name="Zhang H."/>
            <person name="O'Toole P.W."/>
        </authorList>
    </citation>
    <scope>NUCLEOTIDE SEQUENCE [LARGE SCALE GENOMIC DNA]</scope>
    <source>
        <strain evidence="2 3">ATCC BAA-66</strain>
    </source>
</reference>
<feature type="compositionally biased region" description="Basic and acidic residues" evidence="1">
    <location>
        <begin position="14"/>
        <end position="23"/>
    </location>
</feature>
<dbReference type="EMBL" id="JQAT01000009">
    <property type="protein sequence ID" value="KRN27331.1"/>
    <property type="molecule type" value="Genomic_DNA"/>
</dbReference>
<dbReference type="AlphaFoldDB" id="A0A0R2FFK8"/>
<evidence type="ECO:0000256" key="1">
    <source>
        <dbReference type="SAM" id="MobiDB-lite"/>
    </source>
</evidence>
<organism evidence="2 3">
    <name type="scientific">Lactobacillus selangorensis</name>
    <dbReference type="NCBI Taxonomy" id="81857"/>
    <lineage>
        <taxon>Bacteria</taxon>
        <taxon>Bacillati</taxon>
        <taxon>Bacillota</taxon>
        <taxon>Bacilli</taxon>
        <taxon>Lactobacillales</taxon>
        <taxon>Lactobacillaceae</taxon>
        <taxon>Lactobacillus</taxon>
    </lineage>
</organism>
<accession>A0A0R2FFK8</accession>
<protein>
    <submittedName>
        <fullName evidence="2">Uncharacterized protein</fullName>
    </submittedName>
</protein>
<dbReference type="RefSeq" id="WP_056981537.1">
    <property type="nucleotide sequence ID" value="NZ_JQAT01000009.1"/>
</dbReference>
<name>A0A0R2FFK8_9LACO</name>